<dbReference type="PROSITE" id="PS00131">
    <property type="entry name" value="CARBOXYPEPT_SER_SER"/>
    <property type="match status" value="1"/>
</dbReference>
<keyword evidence="9" id="KW-1185">Reference proteome</keyword>
<dbReference type="Gene3D" id="3.40.50.1820">
    <property type="entry name" value="alpha/beta hydrolase"/>
    <property type="match status" value="1"/>
</dbReference>
<dbReference type="EC" id="3.4.16.-" evidence="6"/>
<feature type="signal peptide" evidence="6">
    <location>
        <begin position="1"/>
        <end position="18"/>
    </location>
</feature>
<evidence type="ECO:0000256" key="2">
    <source>
        <dbReference type="ARBA" id="ARBA00022645"/>
    </source>
</evidence>
<keyword evidence="6" id="KW-0732">Signal</keyword>
<dbReference type="EMBL" id="SGPJ01000217">
    <property type="protein sequence ID" value="THG96680.1"/>
    <property type="molecule type" value="Genomic_DNA"/>
</dbReference>
<evidence type="ECO:0000313" key="9">
    <source>
        <dbReference type="Proteomes" id="UP000309038"/>
    </source>
</evidence>
<feature type="region of interest" description="Disordered" evidence="7">
    <location>
        <begin position="629"/>
        <end position="654"/>
    </location>
</feature>
<comment type="similarity">
    <text evidence="1 6">Belongs to the peptidase S10 family.</text>
</comment>
<keyword evidence="4 6" id="KW-0378">Hydrolase</keyword>
<dbReference type="GO" id="GO:0006508">
    <property type="term" value="P:proteolysis"/>
    <property type="evidence" value="ECO:0007669"/>
    <property type="project" value="UniProtKB-KW"/>
</dbReference>
<dbReference type="Proteomes" id="UP000309038">
    <property type="component" value="Unassembled WGS sequence"/>
</dbReference>
<gene>
    <name evidence="8" type="ORF">EW026_g5195</name>
</gene>
<organism evidence="8 9">
    <name type="scientific">Hermanssonia centrifuga</name>
    <dbReference type="NCBI Taxonomy" id="98765"/>
    <lineage>
        <taxon>Eukaryota</taxon>
        <taxon>Fungi</taxon>
        <taxon>Dikarya</taxon>
        <taxon>Basidiomycota</taxon>
        <taxon>Agaricomycotina</taxon>
        <taxon>Agaricomycetes</taxon>
        <taxon>Polyporales</taxon>
        <taxon>Meruliaceae</taxon>
        <taxon>Hermanssonia</taxon>
    </lineage>
</organism>
<protein>
    <recommendedName>
        <fullName evidence="6">Carboxypeptidase</fullName>
        <ecNumber evidence="6">3.4.16.-</ecNumber>
    </recommendedName>
</protein>
<evidence type="ECO:0000256" key="4">
    <source>
        <dbReference type="ARBA" id="ARBA00022801"/>
    </source>
</evidence>
<dbReference type="PRINTS" id="PR00724">
    <property type="entry name" value="CRBOXYPTASEC"/>
</dbReference>
<dbReference type="AlphaFoldDB" id="A0A4S4KFS9"/>
<sequence>MFIFHTLGVLSFGALVNAAKEPPSSSPKNYTGIPRGDYSTQWQQYFQVEDPLPDIDFSIGNNYAGNILVQRPNHLNDSLFFWGFEKENGSLTAAAGERDTEPWAIWLQGGPGSSSLYGLLTENGPISLIPNLHQFTQTNYSWSNLVDYIWVDQPVGVGFATADSEGYAKDEDQVGIDFIGFLENLVKVFPSLANRPFYLTGESYAGRYIPYIAKALFSTPNPPVRLTKMVVGDPAFGSDDEFKTMPALHIIETYPQLIGYDTEVYEYFRTQTHLCGLDLNLSYPQTGGTFPTVHLVSGEDPEITSTAPNEDIFEHNNVVDGKTDVGSFVSEVSLQYAKRIAKGESLNHPEKRKKRDAHLSGRANGAIDPWYGCFIWQEMVDYAVNFTYPWTSGEFDNFDVPSALKPKANTNLSFFLNNPTVQTALHAPNKTWVKTTDYPWGSKTDGKDPSPETMVFFTELATNATKNGVHIITYVGNDDGISPHFGTEVTIQNTTFGGIQGFTRRPSTPWFDDNGNWAGIVHQERNWTYALIYGAGHEVPTTQPVAAYTFFREFVLGDNPTGRVKSDGGIVVVIGGENPTLNQTAIPGQLGIAYGSRSTEGLYTFPSATIAAWESYVSFVPITGTDAIQPTSTSGSTGEASSPRFSGDAQNIVG</sequence>
<dbReference type="InterPro" id="IPR018202">
    <property type="entry name" value="Ser_caboxypep_ser_AS"/>
</dbReference>
<dbReference type="InterPro" id="IPR029058">
    <property type="entry name" value="AB_hydrolase_fold"/>
</dbReference>
<evidence type="ECO:0000256" key="6">
    <source>
        <dbReference type="RuleBase" id="RU361156"/>
    </source>
</evidence>
<evidence type="ECO:0000256" key="3">
    <source>
        <dbReference type="ARBA" id="ARBA00022670"/>
    </source>
</evidence>
<evidence type="ECO:0000313" key="8">
    <source>
        <dbReference type="EMBL" id="THG96680.1"/>
    </source>
</evidence>
<dbReference type="Pfam" id="PF00450">
    <property type="entry name" value="Peptidase_S10"/>
    <property type="match status" value="1"/>
</dbReference>
<dbReference type="InterPro" id="IPR001563">
    <property type="entry name" value="Peptidase_S10"/>
</dbReference>
<feature type="chain" id="PRO_5021044413" description="Carboxypeptidase" evidence="6">
    <location>
        <begin position="19"/>
        <end position="654"/>
    </location>
</feature>
<evidence type="ECO:0000256" key="1">
    <source>
        <dbReference type="ARBA" id="ARBA00009431"/>
    </source>
</evidence>
<dbReference type="SUPFAM" id="SSF53474">
    <property type="entry name" value="alpha/beta-Hydrolases"/>
    <property type="match status" value="1"/>
</dbReference>
<dbReference type="PANTHER" id="PTHR11802">
    <property type="entry name" value="SERINE PROTEASE FAMILY S10 SERINE CARBOXYPEPTIDASE"/>
    <property type="match status" value="1"/>
</dbReference>
<keyword evidence="2 6" id="KW-0121">Carboxypeptidase</keyword>
<evidence type="ECO:0000256" key="7">
    <source>
        <dbReference type="SAM" id="MobiDB-lite"/>
    </source>
</evidence>
<evidence type="ECO:0000256" key="5">
    <source>
        <dbReference type="ARBA" id="ARBA00023180"/>
    </source>
</evidence>
<reference evidence="8 9" key="1">
    <citation type="submission" date="2019-02" db="EMBL/GenBank/DDBJ databases">
        <title>Genome sequencing of the rare red list fungi Phlebia centrifuga.</title>
        <authorList>
            <person name="Buettner E."/>
            <person name="Kellner H."/>
        </authorList>
    </citation>
    <scope>NUCLEOTIDE SEQUENCE [LARGE SCALE GENOMIC DNA]</scope>
    <source>
        <strain evidence="8 9">DSM 108282</strain>
    </source>
</reference>
<dbReference type="PANTHER" id="PTHR11802:SF479">
    <property type="entry name" value="CARBOXYPEPTIDASE"/>
    <property type="match status" value="1"/>
</dbReference>
<accession>A0A4S4KFS9</accession>
<keyword evidence="5" id="KW-0325">Glycoprotein</keyword>
<proteinExistence type="inferred from homology"/>
<name>A0A4S4KFS9_9APHY</name>
<dbReference type="GO" id="GO:0004185">
    <property type="term" value="F:serine-type carboxypeptidase activity"/>
    <property type="evidence" value="ECO:0007669"/>
    <property type="project" value="UniProtKB-UniRule"/>
</dbReference>
<comment type="caution">
    <text evidence="8">The sequence shown here is derived from an EMBL/GenBank/DDBJ whole genome shotgun (WGS) entry which is preliminary data.</text>
</comment>
<keyword evidence="3 6" id="KW-0645">Protease</keyword>